<accession>A0A4C1X044</accession>
<evidence type="ECO:0000256" key="6">
    <source>
        <dbReference type="ARBA" id="ARBA00023136"/>
    </source>
</evidence>
<evidence type="ECO:0000256" key="4">
    <source>
        <dbReference type="ARBA" id="ARBA00022692"/>
    </source>
</evidence>
<dbReference type="InterPro" id="IPR002159">
    <property type="entry name" value="CD36_fam"/>
</dbReference>
<evidence type="ECO:0000256" key="8">
    <source>
        <dbReference type="SAM" id="MobiDB-lite"/>
    </source>
</evidence>
<keyword evidence="5 9" id="KW-1133">Transmembrane helix</keyword>
<evidence type="ECO:0000313" key="11">
    <source>
        <dbReference type="Proteomes" id="UP000299102"/>
    </source>
</evidence>
<dbReference type="GO" id="GO:0005886">
    <property type="term" value="C:plasma membrane"/>
    <property type="evidence" value="ECO:0007669"/>
    <property type="project" value="UniProtKB-SubCell"/>
</dbReference>
<dbReference type="PANTHER" id="PTHR11923">
    <property type="entry name" value="SCAVENGER RECEPTOR CLASS B TYPE-1 SR-B1"/>
    <property type="match status" value="1"/>
</dbReference>
<protein>
    <submittedName>
        <fullName evidence="10">Lysosome membrane protein 2</fullName>
    </submittedName>
</protein>
<feature type="region of interest" description="Disordered" evidence="8">
    <location>
        <begin position="404"/>
        <end position="444"/>
    </location>
</feature>
<dbReference type="EMBL" id="BGZK01000707">
    <property type="protein sequence ID" value="GBP57041.1"/>
    <property type="molecule type" value="Genomic_DNA"/>
</dbReference>
<dbReference type="OrthoDB" id="195015at2759"/>
<feature type="transmembrane region" description="Helical" evidence="9">
    <location>
        <begin position="261"/>
        <end position="281"/>
    </location>
</feature>
<evidence type="ECO:0000256" key="2">
    <source>
        <dbReference type="ARBA" id="ARBA00010532"/>
    </source>
</evidence>
<sequence>MARRSTRTQIPDKTAKALFRQSCARMGRVRPMSLFYSDTGRWNGREIARFVLSLARSVQAERDNESWFFNLSTDRSVVTAISPNKQTDSRSILTYIQSYRCSGVATLGVTQNVLESDLIGASQANTTDDFQKPTKRLSDSRTGGSVTLNSTRVCVFPKTNASRPFGVSIFYTRLALDRFLSLTVPSQGDGSTPETREELRGPVGGDDHLLSNGSFLQIEIATGGDVGVEDGELSAIKNNTRIVIKSLLCPRGRGHGRKASLFLMLMLGFFALGAGCFILIAHPYDILFKLKVVLADGGEIFEMWRKPEVDLYTRVFLFNVTNADAYMAGDEDTLKFQEVGPYVCKEILEHTDVVFNPNKTLSAVPKHPLQWVDELSEGHKEDDLLYLPHIALLKPNEDCDCNLKHDRDRNQESYPPELGARRSFETKGGGTHTISTPARPRAGS</sequence>
<keyword evidence="3" id="KW-1003">Cell membrane</keyword>
<reference evidence="10 11" key="1">
    <citation type="journal article" date="2019" name="Commun. Biol.">
        <title>The bagworm genome reveals a unique fibroin gene that provides high tensile strength.</title>
        <authorList>
            <person name="Kono N."/>
            <person name="Nakamura H."/>
            <person name="Ohtoshi R."/>
            <person name="Tomita M."/>
            <person name="Numata K."/>
            <person name="Arakawa K."/>
        </authorList>
    </citation>
    <scope>NUCLEOTIDE SEQUENCE [LARGE SCALE GENOMIC DNA]</scope>
</reference>
<dbReference type="GO" id="GO:0005737">
    <property type="term" value="C:cytoplasm"/>
    <property type="evidence" value="ECO:0007669"/>
    <property type="project" value="TreeGrafter"/>
</dbReference>
<keyword evidence="11" id="KW-1185">Reference proteome</keyword>
<dbReference type="Pfam" id="PF01130">
    <property type="entry name" value="CD36"/>
    <property type="match status" value="1"/>
</dbReference>
<evidence type="ECO:0000256" key="7">
    <source>
        <dbReference type="ARBA" id="ARBA00023180"/>
    </source>
</evidence>
<comment type="subcellular location">
    <subcellularLocation>
        <location evidence="1">Cell membrane</location>
    </subcellularLocation>
</comment>
<evidence type="ECO:0000256" key="9">
    <source>
        <dbReference type="SAM" id="Phobius"/>
    </source>
</evidence>
<proteinExistence type="inferred from homology"/>
<comment type="similarity">
    <text evidence="2">Belongs to the CD36 family.</text>
</comment>
<keyword evidence="7" id="KW-0325">Glycoprotein</keyword>
<dbReference type="STRING" id="151549.A0A4C1X044"/>
<keyword evidence="6 9" id="KW-0472">Membrane</keyword>
<evidence type="ECO:0000313" key="10">
    <source>
        <dbReference type="EMBL" id="GBP57041.1"/>
    </source>
</evidence>
<dbReference type="Proteomes" id="UP000299102">
    <property type="component" value="Unassembled WGS sequence"/>
</dbReference>
<comment type="caution">
    <text evidence="10">The sequence shown here is derived from an EMBL/GenBank/DDBJ whole genome shotgun (WGS) entry which is preliminary data.</text>
</comment>
<gene>
    <name evidence="10" type="primary">SCARB2</name>
    <name evidence="10" type="ORF">EVAR_45796_1</name>
</gene>
<organism evidence="10 11">
    <name type="scientific">Eumeta variegata</name>
    <name type="common">Bagworm moth</name>
    <name type="synonym">Eumeta japonica</name>
    <dbReference type="NCBI Taxonomy" id="151549"/>
    <lineage>
        <taxon>Eukaryota</taxon>
        <taxon>Metazoa</taxon>
        <taxon>Ecdysozoa</taxon>
        <taxon>Arthropoda</taxon>
        <taxon>Hexapoda</taxon>
        <taxon>Insecta</taxon>
        <taxon>Pterygota</taxon>
        <taxon>Neoptera</taxon>
        <taxon>Endopterygota</taxon>
        <taxon>Lepidoptera</taxon>
        <taxon>Glossata</taxon>
        <taxon>Ditrysia</taxon>
        <taxon>Tineoidea</taxon>
        <taxon>Psychidae</taxon>
        <taxon>Oiketicinae</taxon>
        <taxon>Eumeta</taxon>
    </lineage>
</organism>
<keyword evidence="4 9" id="KW-0812">Transmembrane</keyword>
<evidence type="ECO:0000256" key="3">
    <source>
        <dbReference type="ARBA" id="ARBA00022475"/>
    </source>
</evidence>
<dbReference type="PANTHER" id="PTHR11923:SF67">
    <property type="entry name" value="RE68569P"/>
    <property type="match status" value="1"/>
</dbReference>
<dbReference type="GO" id="GO:0005044">
    <property type="term" value="F:scavenger receptor activity"/>
    <property type="evidence" value="ECO:0007669"/>
    <property type="project" value="TreeGrafter"/>
</dbReference>
<dbReference type="AlphaFoldDB" id="A0A4C1X044"/>
<evidence type="ECO:0000256" key="5">
    <source>
        <dbReference type="ARBA" id="ARBA00022989"/>
    </source>
</evidence>
<evidence type="ECO:0000256" key="1">
    <source>
        <dbReference type="ARBA" id="ARBA00004236"/>
    </source>
</evidence>
<name>A0A4C1X044_EUMVA</name>